<feature type="transmembrane region" description="Helical" evidence="1">
    <location>
        <begin position="192"/>
        <end position="216"/>
    </location>
</feature>
<feature type="transmembrane region" description="Helical" evidence="1">
    <location>
        <begin position="130"/>
        <end position="157"/>
    </location>
</feature>
<evidence type="ECO:0000313" key="3">
    <source>
        <dbReference type="Proteomes" id="UP000824262"/>
    </source>
</evidence>
<protein>
    <submittedName>
        <fullName evidence="2">DUF975 family protein</fullName>
    </submittedName>
</protein>
<dbReference type="PANTHER" id="PTHR40076">
    <property type="entry name" value="MEMBRANE PROTEIN-RELATED"/>
    <property type="match status" value="1"/>
</dbReference>
<evidence type="ECO:0000313" key="2">
    <source>
        <dbReference type="EMBL" id="HIQ78668.1"/>
    </source>
</evidence>
<comment type="caution">
    <text evidence="2">The sequence shown here is derived from an EMBL/GenBank/DDBJ whole genome shotgun (WGS) entry which is preliminary data.</text>
</comment>
<dbReference type="PANTHER" id="PTHR40076:SF1">
    <property type="entry name" value="MEMBRANE PROTEIN"/>
    <property type="match status" value="1"/>
</dbReference>
<proteinExistence type="predicted"/>
<dbReference type="InterPro" id="IPR010380">
    <property type="entry name" value="DUF975"/>
</dbReference>
<dbReference type="AlphaFoldDB" id="A0A9D1CSQ9"/>
<reference evidence="2" key="2">
    <citation type="journal article" date="2021" name="PeerJ">
        <title>Extensive microbial diversity within the chicken gut microbiome revealed by metagenomics and culture.</title>
        <authorList>
            <person name="Gilroy R."/>
            <person name="Ravi A."/>
            <person name="Getino M."/>
            <person name="Pursley I."/>
            <person name="Horton D.L."/>
            <person name="Alikhan N.F."/>
            <person name="Baker D."/>
            <person name="Gharbi K."/>
            <person name="Hall N."/>
            <person name="Watson M."/>
            <person name="Adriaenssens E.M."/>
            <person name="Foster-Nyarko E."/>
            <person name="Jarju S."/>
            <person name="Secka A."/>
            <person name="Antonio M."/>
            <person name="Oren A."/>
            <person name="Chaudhuri R.R."/>
            <person name="La Ragione R."/>
            <person name="Hildebrand F."/>
            <person name="Pallen M.J."/>
        </authorList>
    </citation>
    <scope>NUCLEOTIDE SEQUENCE</scope>
    <source>
        <strain evidence="2">ChiBcolR7-354</strain>
    </source>
</reference>
<feature type="transmembrane region" description="Helical" evidence="1">
    <location>
        <begin position="87"/>
        <end position="110"/>
    </location>
</feature>
<organism evidence="2 3">
    <name type="scientific">Candidatus Scatomorpha intestinavium</name>
    <dbReference type="NCBI Taxonomy" id="2840922"/>
    <lineage>
        <taxon>Bacteria</taxon>
        <taxon>Bacillati</taxon>
        <taxon>Bacillota</taxon>
        <taxon>Clostridia</taxon>
        <taxon>Eubacteriales</taxon>
        <taxon>Candidatus Scatomorpha</taxon>
    </lineage>
</organism>
<feature type="transmembrane region" description="Helical" evidence="1">
    <location>
        <begin position="25"/>
        <end position="44"/>
    </location>
</feature>
<gene>
    <name evidence="2" type="ORF">IAB77_05350</name>
</gene>
<name>A0A9D1CSQ9_9FIRM</name>
<keyword evidence="1" id="KW-1133">Transmembrane helix</keyword>
<keyword evidence="1" id="KW-0812">Transmembrane</keyword>
<evidence type="ECO:0000256" key="1">
    <source>
        <dbReference type="SAM" id="Phobius"/>
    </source>
</evidence>
<dbReference type="Proteomes" id="UP000824262">
    <property type="component" value="Unassembled WGS sequence"/>
</dbReference>
<accession>A0A9D1CSQ9</accession>
<keyword evidence="1" id="KW-0472">Membrane</keyword>
<dbReference type="Pfam" id="PF06161">
    <property type="entry name" value="DUF975"/>
    <property type="match status" value="1"/>
</dbReference>
<reference evidence="2" key="1">
    <citation type="submission" date="2020-10" db="EMBL/GenBank/DDBJ databases">
        <authorList>
            <person name="Gilroy R."/>
        </authorList>
    </citation>
    <scope>NUCLEOTIDE SEQUENCE</scope>
    <source>
        <strain evidence="2">ChiBcolR7-354</strain>
    </source>
</reference>
<sequence>MYHPINRAALKADARAAMSESRSNPYITALVFVAVNYLLNYLSMRVFNYDDILPQLYAYLAGAEFSTEELQYLYYRLTEPNFAGQLIDLLISVVQLMLSTGFALFCLYAVRRAANSVGNLLDSFGMFFRILGLSIVTGLFTFLWGLLFVIPGIIAAYSYRQAYYLLLEHPEMSVMDCIRESKEMMRGRKGELFILDLSFLGWSLLTIIPFVSVYVLPYTETTYAGYYVAISTPQGSERQI</sequence>
<dbReference type="EMBL" id="DVGA01000053">
    <property type="protein sequence ID" value="HIQ78668.1"/>
    <property type="molecule type" value="Genomic_DNA"/>
</dbReference>